<feature type="compositionally biased region" description="Polar residues" evidence="1">
    <location>
        <begin position="492"/>
        <end position="506"/>
    </location>
</feature>
<feature type="compositionally biased region" description="Low complexity" evidence="1">
    <location>
        <begin position="1"/>
        <end position="40"/>
    </location>
</feature>
<dbReference type="KEGG" id="fcy:FRACYDRAFT_264013"/>
<organism evidence="2 3">
    <name type="scientific">Fragilariopsis cylindrus CCMP1102</name>
    <dbReference type="NCBI Taxonomy" id="635003"/>
    <lineage>
        <taxon>Eukaryota</taxon>
        <taxon>Sar</taxon>
        <taxon>Stramenopiles</taxon>
        <taxon>Ochrophyta</taxon>
        <taxon>Bacillariophyta</taxon>
        <taxon>Bacillariophyceae</taxon>
        <taxon>Bacillariophycidae</taxon>
        <taxon>Bacillariales</taxon>
        <taxon>Bacillariaceae</taxon>
        <taxon>Fragilariopsis</taxon>
    </lineage>
</organism>
<dbReference type="InParanoid" id="A0A1E7EW81"/>
<feature type="compositionally biased region" description="Polar residues" evidence="1">
    <location>
        <begin position="208"/>
        <end position="230"/>
    </location>
</feature>
<feature type="region of interest" description="Disordered" evidence="1">
    <location>
        <begin position="167"/>
        <end position="230"/>
    </location>
</feature>
<feature type="compositionally biased region" description="Basic and acidic residues" evidence="1">
    <location>
        <begin position="188"/>
        <end position="204"/>
    </location>
</feature>
<keyword evidence="3" id="KW-1185">Reference proteome</keyword>
<evidence type="ECO:0000313" key="2">
    <source>
        <dbReference type="EMBL" id="OEU10221.1"/>
    </source>
</evidence>
<feature type="region of interest" description="Disordered" evidence="1">
    <location>
        <begin position="132"/>
        <end position="153"/>
    </location>
</feature>
<feature type="region of interest" description="Disordered" evidence="1">
    <location>
        <begin position="1"/>
        <end position="67"/>
    </location>
</feature>
<dbReference type="Proteomes" id="UP000095751">
    <property type="component" value="Unassembled WGS sequence"/>
</dbReference>
<feature type="compositionally biased region" description="Low complexity" evidence="1">
    <location>
        <begin position="471"/>
        <end position="484"/>
    </location>
</feature>
<proteinExistence type="predicted"/>
<gene>
    <name evidence="2" type="ORF">FRACYDRAFT_264013</name>
</gene>
<accession>A0A1E7EW81</accession>
<sequence>MFGPSSSSSSQQPLPLRLSIVGQNNNHNNHNQNNNNTPSSQKKKRKSLSLTTSITGHPSHSLDEENRLQTPINMIDNNKAFDSNLLLNESDHHNKKSPRIEQTGDTDDNTFEHVEVDISESSLGHTIEKVTSTTAISNDNMKPTRSSDCGTDLSSVSERREWLKSFEKQQAKNSFRSTNEETGSPRSQTRDNENGSHYEARDTGKGTMRQSPPHSTKTINRTNNGYSNSIPVISTSIDTVTKQRTPVVNQQRAPVINRRASSSVTWSGINTRSGTNKEAVKATDDSHASVASLSKWLASDPTSAKKLRHVRRGRNIISKSRQFEKDLENVVVMEESKIARGAVGDRKKWLQSAFRSSVEEDRGDDDASSTYSGYVQSDVDISTRSYSNPNYNRQCAQTEIITNDAASSLSVADKKDWLKEAFSKKSQERTRLGRYARAQTDVMHNRGQPRDEVASRAKMRFKERSARKLLETSSTTSLKATSTTKSKEPITNLASTSSIGRVSTNRIEPRPRGENIKINSDNTNMKIESYNTHSKESVFRPKKVVHTADSVEEDSTPVDFRAAREALVQRGKKNGHNTQVVNKVFLRKQKFEKLEVDSRRKSMGLVLKPSWDIGDPSRGGPSTVYEKKYVQDIAPKKSFEELP</sequence>
<evidence type="ECO:0000313" key="3">
    <source>
        <dbReference type="Proteomes" id="UP000095751"/>
    </source>
</evidence>
<dbReference type="EMBL" id="KV784373">
    <property type="protein sequence ID" value="OEU10221.1"/>
    <property type="molecule type" value="Genomic_DNA"/>
</dbReference>
<feature type="region of interest" description="Disordered" evidence="1">
    <location>
        <begin position="471"/>
        <end position="519"/>
    </location>
</feature>
<name>A0A1E7EW81_9STRA</name>
<feature type="compositionally biased region" description="Polar residues" evidence="1">
    <location>
        <begin position="171"/>
        <end position="187"/>
    </location>
</feature>
<reference evidence="2 3" key="1">
    <citation type="submission" date="2016-09" db="EMBL/GenBank/DDBJ databases">
        <title>Extensive genetic diversity and differential bi-allelic expression allows diatom success in the polar Southern Ocean.</title>
        <authorList>
            <consortium name="DOE Joint Genome Institute"/>
            <person name="Mock T."/>
            <person name="Otillar R.P."/>
            <person name="Strauss J."/>
            <person name="Dupont C."/>
            <person name="Frickenhaus S."/>
            <person name="Maumus F."/>
            <person name="Mcmullan M."/>
            <person name="Sanges R."/>
            <person name="Schmutz J."/>
            <person name="Toseland A."/>
            <person name="Valas R."/>
            <person name="Veluchamy A."/>
            <person name="Ward B.J."/>
            <person name="Allen A."/>
            <person name="Barry K."/>
            <person name="Falciatore A."/>
            <person name="Ferrante M."/>
            <person name="Fortunato A.E."/>
            <person name="Gloeckner G."/>
            <person name="Gruber A."/>
            <person name="Hipkin R."/>
            <person name="Janech M."/>
            <person name="Kroth P."/>
            <person name="Leese F."/>
            <person name="Lindquist E."/>
            <person name="Lyon B.R."/>
            <person name="Martin J."/>
            <person name="Mayer C."/>
            <person name="Parker M."/>
            <person name="Quesneville H."/>
            <person name="Raymond J."/>
            <person name="Uhlig C."/>
            <person name="Valentin K.U."/>
            <person name="Worden A.Z."/>
            <person name="Armbrust E.V."/>
            <person name="Bowler C."/>
            <person name="Green B."/>
            <person name="Moulton V."/>
            <person name="Van Oosterhout C."/>
            <person name="Grigoriev I."/>
        </authorList>
    </citation>
    <scope>NUCLEOTIDE SEQUENCE [LARGE SCALE GENOMIC DNA]</scope>
    <source>
        <strain evidence="2 3">CCMP1102</strain>
    </source>
</reference>
<protein>
    <submittedName>
        <fullName evidence="2">Uncharacterized protein</fullName>
    </submittedName>
</protein>
<dbReference type="AlphaFoldDB" id="A0A1E7EW81"/>
<dbReference type="OrthoDB" id="48894at2759"/>
<evidence type="ECO:0000256" key="1">
    <source>
        <dbReference type="SAM" id="MobiDB-lite"/>
    </source>
</evidence>